<reference evidence="2" key="1">
    <citation type="submission" date="2023-03" db="EMBL/GenBank/DDBJ databases">
        <title>Massive genome expansion in bonnet fungi (Mycena s.s.) driven by repeated elements and novel gene families across ecological guilds.</title>
        <authorList>
            <consortium name="Lawrence Berkeley National Laboratory"/>
            <person name="Harder C.B."/>
            <person name="Miyauchi S."/>
            <person name="Viragh M."/>
            <person name="Kuo A."/>
            <person name="Thoen E."/>
            <person name="Andreopoulos B."/>
            <person name="Lu D."/>
            <person name="Skrede I."/>
            <person name="Drula E."/>
            <person name="Henrissat B."/>
            <person name="Morin E."/>
            <person name="Kohler A."/>
            <person name="Barry K."/>
            <person name="LaButti K."/>
            <person name="Morin E."/>
            <person name="Salamov A."/>
            <person name="Lipzen A."/>
            <person name="Mereny Z."/>
            <person name="Hegedus B."/>
            <person name="Baldrian P."/>
            <person name="Stursova M."/>
            <person name="Weitz H."/>
            <person name="Taylor A."/>
            <person name="Grigoriev I.V."/>
            <person name="Nagy L.G."/>
            <person name="Martin F."/>
            <person name="Kauserud H."/>
        </authorList>
    </citation>
    <scope>NUCLEOTIDE SEQUENCE</scope>
    <source>
        <strain evidence="2">CBHHK173m</strain>
    </source>
</reference>
<proteinExistence type="predicted"/>
<keyword evidence="3" id="KW-1185">Reference proteome</keyword>
<evidence type="ECO:0000313" key="3">
    <source>
        <dbReference type="Proteomes" id="UP001222325"/>
    </source>
</evidence>
<dbReference type="EMBL" id="JARJCN010000044">
    <property type="protein sequence ID" value="KAJ7082680.1"/>
    <property type="molecule type" value="Genomic_DNA"/>
</dbReference>
<feature type="region of interest" description="Disordered" evidence="1">
    <location>
        <begin position="21"/>
        <end position="40"/>
    </location>
</feature>
<name>A0AAD6XRK1_9AGAR</name>
<accession>A0AAD6XRK1</accession>
<sequence length="212" mass="21805">MFSPSVRVSFARRRRRAALLAHGGSGAVPPSASVDGEGEGEGVCMDWDEEGEGGPGGVEPRQKLSVMLEVGESGSGVGGALPGLNGEKACLCAPGDCRCRRRSGRSGAARVSVEGAGRRRRERLVVGRRPGRASFEGGRGGAAAVDVETEVEVETAAAMTCGVSPSSACSLRVDRTRRARSVLDRALFVRGGEDIIAGCGTTSGALLRDGLH</sequence>
<dbReference type="Proteomes" id="UP001222325">
    <property type="component" value="Unassembled WGS sequence"/>
</dbReference>
<comment type="caution">
    <text evidence="2">The sequence shown here is derived from an EMBL/GenBank/DDBJ whole genome shotgun (WGS) entry which is preliminary data.</text>
</comment>
<gene>
    <name evidence="2" type="ORF">B0H15DRAFT_852332</name>
</gene>
<organism evidence="2 3">
    <name type="scientific">Mycena belliarum</name>
    <dbReference type="NCBI Taxonomy" id="1033014"/>
    <lineage>
        <taxon>Eukaryota</taxon>
        <taxon>Fungi</taxon>
        <taxon>Dikarya</taxon>
        <taxon>Basidiomycota</taxon>
        <taxon>Agaricomycotina</taxon>
        <taxon>Agaricomycetes</taxon>
        <taxon>Agaricomycetidae</taxon>
        <taxon>Agaricales</taxon>
        <taxon>Marasmiineae</taxon>
        <taxon>Mycenaceae</taxon>
        <taxon>Mycena</taxon>
    </lineage>
</organism>
<protein>
    <submittedName>
        <fullName evidence="2">Uncharacterized protein</fullName>
    </submittedName>
</protein>
<evidence type="ECO:0000313" key="2">
    <source>
        <dbReference type="EMBL" id="KAJ7082680.1"/>
    </source>
</evidence>
<dbReference type="AlphaFoldDB" id="A0AAD6XRK1"/>
<evidence type="ECO:0000256" key="1">
    <source>
        <dbReference type="SAM" id="MobiDB-lite"/>
    </source>
</evidence>